<evidence type="ECO:0000313" key="2">
    <source>
        <dbReference type="EMBL" id="CCA15388.1"/>
    </source>
</evidence>
<feature type="region of interest" description="Disordered" evidence="1">
    <location>
        <begin position="678"/>
        <end position="698"/>
    </location>
</feature>
<accession>F0W2V2</accession>
<dbReference type="HOGENOM" id="CLU_300801_0_0_1"/>
<evidence type="ECO:0000256" key="1">
    <source>
        <dbReference type="SAM" id="MobiDB-lite"/>
    </source>
</evidence>
<proteinExistence type="predicted"/>
<dbReference type="AlphaFoldDB" id="F0W2V2"/>
<dbReference type="EMBL" id="FR824056">
    <property type="protein sequence ID" value="CCA15388.1"/>
    <property type="molecule type" value="Genomic_DNA"/>
</dbReference>
<protein>
    <submittedName>
        <fullName evidence="2">AlNc14C11G1332 protein</fullName>
    </submittedName>
</protein>
<reference evidence="2" key="2">
    <citation type="submission" date="2011-02" db="EMBL/GenBank/DDBJ databases">
        <authorList>
            <person name="MacLean D."/>
        </authorList>
    </citation>
    <scope>NUCLEOTIDE SEQUENCE</scope>
</reference>
<reference evidence="2" key="1">
    <citation type="journal article" date="2011" name="PLoS Biol.">
        <title>Gene gain and loss during evolution of obligate parasitism in the white rust pathogen of Arabidopsis thaliana.</title>
        <authorList>
            <person name="Kemen E."/>
            <person name="Gardiner A."/>
            <person name="Schultz-Larsen T."/>
            <person name="Kemen A.C."/>
            <person name="Balmuth A.L."/>
            <person name="Robert-Seilaniantz A."/>
            <person name="Bailey K."/>
            <person name="Holub E."/>
            <person name="Studholme D.J."/>
            <person name="Maclean D."/>
            <person name="Jones J.D."/>
        </authorList>
    </citation>
    <scope>NUCLEOTIDE SEQUENCE</scope>
</reference>
<feature type="region of interest" description="Disordered" evidence="1">
    <location>
        <begin position="196"/>
        <end position="225"/>
    </location>
</feature>
<feature type="compositionally biased region" description="Low complexity" evidence="1">
    <location>
        <begin position="200"/>
        <end position="215"/>
    </location>
</feature>
<organism evidence="2">
    <name type="scientific">Albugo laibachii Nc14</name>
    <dbReference type="NCBI Taxonomy" id="890382"/>
    <lineage>
        <taxon>Eukaryota</taxon>
        <taxon>Sar</taxon>
        <taxon>Stramenopiles</taxon>
        <taxon>Oomycota</taxon>
        <taxon>Peronosporomycetes</taxon>
        <taxon>Albuginales</taxon>
        <taxon>Albuginaceae</taxon>
        <taxon>Albugo</taxon>
    </lineage>
</organism>
<sequence>MDEYSTMTRIRCEACSEAQDNEKACKDENERMVSALYDFVFDHLCKFIEMTSFPWIRTSNNDTNLLEATDDSICTIVTAKDSTLDQCVSIAHDLTFTEVDEIFCHVDDTKHIDYVKSMSSAIRLGHTFYVLLKCMSIMENMGPKYLKKIDEHPYGRFAESITPAIVKFVCTFDQCSMWITSGSQVILIDEDTDEDMPEKSTASVSSHTSESQQGSPRVSPLHPSSDQSRAAWKCIARAYLALGLCHITMERIISHLKLNSDATSKWDEKFWQLLDFMCSVERMLSAFHAETEPAMLKCGEDNKYATNPFHESMAHRLPQLIRLLVHALGLDSPLYNENVRDQDPCVDSPQHDDIVSNREASKSLVSRESFAYILSYCCKEIGDRASYICIFQSLLTLYGGIAKMFRVQDEKAIASDSTNCRAQQTSLKPIILSANPQTITSYFPAWLSQFLKKNSSATTVLDSLKSYDPYICKILTAMSTQLSRLSSDEVNTISGNVRGQNNPFFTTLPSEDLTVKNITSYLALRYFLDLAYFLNSEGMVKSQMACAKVVQYLLQSSRESQTDEADSTLNLRLACMAYDLLCVHVLYQPSMLLILLEICLPTIILSSSNNSSSMMIQSEVSSFIKVNHDRIVGFTLACGIEKCKNVRHRKNHNQQRAVGEQSCGLKRKLKRLQHSILESSDEESSEYQGNSPSSVNDCEFDDERVRLPHLISGADKMMALQSILKYIDQMQSVLTGLLDTTSTETWQQSIWNVIVLIKDVIALMTGSRIEADGLDLASANYSWIVKLFIHSTERPGFSTIKSNRGMSADLSRTINKLLLTLDGMMRILKKGFSFIMAAAQDEDRRTKIMPFLSITTHYTIAAKCWLQEMKLLCDISDRVLQTKLANTGLRFDIFSSEWSGLLAKWREMSKSDAEIQSYLQQLLDQLQPYGLPFSYSEEHGLSNKASRNRKHWLGTIPILRRSKRKRLRSRHPYIDECLREESGDDAFVDLEDFIV</sequence>
<gene>
    <name evidence="2" type="primary">AlNc14C11G1332</name>
    <name evidence="2" type="ORF">ALNC14_015310</name>
</gene>
<feature type="compositionally biased region" description="Polar residues" evidence="1">
    <location>
        <begin position="687"/>
        <end position="696"/>
    </location>
</feature>
<name>F0W2V2_9STRA</name>